<evidence type="ECO:0000259" key="4">
    <source>
        <dbReference type="Pfam" id="PF08450"/>
    </source>
</evidence>
<evidence type="ECO:0000256" key="1">
    <source>
        <dbReference type="ARBA" id="ARBA00008853"/>
    </source>
</evidence>
<evidence type="ECO:0000313" key="6">
    <source>
        <dbReference type="Proteomes" id="UP000198282"/>
    </source>
</evidence>
<feature type="binding site" evidence="3">
    <location>
        <position position="107"/>
    </location>
    <ligand>
        <name>substrate</name>
    </ligand>
</feature>
<dbReference type="InterPro" id="IPR005511">
    <property type="entry name" value="SMP-30"/>
</dbReference>
<dbReference type="Pfam" id="PF08450">
    <property type="entry name" value="SGL"/>
    <property type="match status" value="1"/>
</dbReference>
<dbReference type="GO" id="GO:0004341">
    <property type="term" value="F:gluconolactonase activity"/>
    <property type="evidence" value="ECO:0007669"/>
    <property type="project" value="TreeGrafter"/>
</dbReference>
<evidence type="ECO:0000256" key="2">
    <source>
        <dbReference type="PIRSR" id="PIRSR605511-1"/>
    </source>
</evidence>
<feature type="binding site" evidence="3">
    <location>
        <position position="21"/>
    </location>
    <ligand>
        <name>a divalent metal cation</name>
        <dbReference type="ChEBI" id="CHEBI:60240"/>
    </ligand>
</feature>
<reference evidence="5 6" key="1">
    <citation type="submission" date="2017-06" db="EMBL/GenBank/DDBJ databases">
        <authorList>
            <person name="Kim H.J."/>
            <person name="Triplett B.A."/>
        </authorList>
    </citation>
    <scope>NUCLEOTIDE SEQUENCE [LARGE SCALE GENOMIC DNA]</scope>
    <source>
        <strain evidence="5 6">CGMCC 4.2132</strain>
    </source>
</reference>
<dbReference type="EMBL" id="FZOD01000021">
    <property type="protein sequence ID" value="SNT00579.1"/>
    <property type="molecule type" value="Genomic_DNA"/>
</dbReference>
<dbReference type="InterPro" id="IPR013658">
    <property type="entry name" value="SGL"/>
</dbReference>
<dbReference type="Proteomes" id="UP000198282">
    <property type="component" value="Unassembled WGS sequence"/>
</dbReference>
<dbReference type="SUPFAM" id="SSF63829">
    <property type="entry name" value="Calcium-dependent phosphotriesterase"/>
    <property type="match status" value="1"/>
</dbReference>
<accession>A0A239J450</accession>
<evidence type="ECO:0000313" key="5">
    <source>
        <dbReference type="EMBL" id="SNT00579.1"/>
    </source>
</evidence>
<proteinExistence type="inferred from homology"/>
<dbReference type="PANTHER" id="PTHR10907">
    <property type="entry name" value="REGUCALCIN"/>
    <property type="match status" value="1"/>
</dbReference>
<keyword evidence="3" id="KW-0862">Zinc</keyword>
<dbReference type="PRINTS" id="PR01790">
    <property type="entry name" value="SMP30FAMILY"/>
</dbReference>
<comment type="similarity">
    <text evidence="1">Belongs to the SMP-30/CGR1 family.</text>
</comment>
<dbReference type="AlphaFoldDB" id="A0A239J450"/>
<feature type="domain" description="SMP-30/Gluconolactonase/LRE-like region" evidence="4">
    <location>
        <begin position="19"/>
        <end position="262"/>
    </location>
</feature>
<dbReference type="Gene3D" id="2.120.10.30">
    <property type="entry name" value="TolB, C-terminal domain"/>
    <property type="match status" value="1"/>
</dbReference>
<sequence>MADGGRRMTSVFWDGRATLGEGPLWDTRTGTLYWVDIVEATVFAQAVNTAQPARIDVQAQVGCLGLTDDPHVLIAGMRTGWHLLDLRAGGRTFLADPEADRPACRFNDGSVDPAGRFWTGSLEDGETRPEGRLYRLDGDGTHTTVDEGFYCSNGIDWSPDGRWMYFVDSRADLIYRYAFDVETGQATARQIFADTSSLPGIPDGLRVDSGGDVWCAFWDGAHVTRFTPDGAAVERVAVPVLRPTSVAFGGPGLQTMYITSASLGLTPSQLKEWPLSGAVLERDARTPGQPATPFRLTREVTV</sequence>
<comment type="cofactor">
    <cofactor evidence="3">
        <name>Zn(2+)</name>
        <dbReference type="ChEBI" id="CHEBI:29105"/>
    </cofactor>
    <text evidence="3">Binds 1 divalent metal cation per subunit.</text>
</comment>
<feature type="binding site" evidence="3">
    <location>
        <position position="203"/>
    </location>
    <ligand>
        <name>a divalent metal cation</name>
        <dbReference type="ChEBI" id="CHEBI:60240"/>
    </ligand>
</feature>
<keyword evidence="3" id="KW-0479">Metal-binding</keyword>
<evidence type="ECO:0000256" key="3">
    <source>
        <dbReference type="PIRSR" id="PIRSR605511-2"/>
    </source>
</evidence>
<feature type="active site" description="Proton donor/acceptor" evidence="2">
    <location>
        <position position="203"/>
    </location>
</feature>
<name>A0A239J450_9ACTN</name>
<dbReference type="GO" id="GO:0019853">
    <property type="term" value="P:L-ascorbic acid biosynthetic process"/>
    <property type="evidence" value="ECO:0007669"/>
    <property type="project" value="TreeGrafter"/>
</dbReference>
<gene>
    <name evidence="5" type="ORF">SAMN05216276_1021106</name>
</gene>
<feature type="binding site" evidence="3">
    <location>
        <position position="153"/>
    </location>
    <ligand>
        <name>a divalent metal cation</name>
        <dbReference type="ChEBI" id="CHEBI:60240"/>
    </ligand>
</feature>
<organism evidence="5 6">
    <name type="scientific">Streptosporangium subroseum</name>
    <dbReference type="NCBI Taxonomy" id="106412"/>
    <lineage>
        <taxon>Bacteria</taxon>
        <taxon>Bacillati</taxon>
        <taxon>Actinomycetota</taxon>
        <taxon>Actinomycetes</taxon>
        <taxon>Streptosporangiales</taxon>
        <taxon>Streptosporangiaceae</taxon>
        <taxon>Streptosporangium</taxon>
    </lineage>
</organism>
<protein>
    <submittedName>
        <fullName evidence="5">Gluconolactonase</fullName>
    </submittedName>
</protein>
<feature type="binding site" evidence="3">
    <location>
        <position position="105"/>
    </location>
    <ligand>
        <name>substrate</name>
    </ligand>
</feature>
<dbReference type="GO" id="GO:0005509">
    <property type="term" value="F:calcium ion binding"/>
    <property type="evidence" value="ECO:0007669"/>
    <property type="project" value="TreeGrafter"/>
</dbReference>
<dbReference type="PANTHER" id="PTHR10907:SF47">
    <property type="entry name" value="REGUCALCIN"/>
    <property type="match status" value="1"/>
</dbReference>
<keyword evidence="6" id="KW-1185">Reference proteome</keyword>
<dbReference type="InterPro" id="IPR011042">
    <property type="entry name" value="6-blade_b-propeller_TolB-like"/>
</dbReference>